<protein>
    <submittedName>
        <fullName evidence="4">Flavin-dependent oxidoreductase</fullName>
    </submittedName>
</protein>
<evidence type="ECO:0000259" key="3">
    <source>
        <dbReference type="Pfam" id="PF00296"/>
    </source>
</evidence>
<keyword evidence="1" id="KW-0560">Oxidoreductase</keyword>
<dbReference type="Pfam" id="PF00296">
    <property type="entry name" value="Bac_luciferase"/>
    <property type="match status" value="1"/>
</dbReference>
<dbReference type="OrthoDB" id="7903015at2"/>
<dbReference type="PANTHER" id="PTHR30137">
    <property type="entry name" value="LUCIFERASE-LIKE MONOOXYGENASE"/>
    <property type="match status" value="1"/>
</dbReference>
<organism evidence="4 5">
    <name type="scientific">Vibrio sinensis</name>
    <dbReference type="NCBI Taxonomy" id="2302434"/>
    <lineage>
        <taxon>Bacteria</taxon>
        <taxon>Pseudomonadati</taxon>
        <taxon>Pseudomonadota</taxon>
        <taxon>Gammaproteobacteria</taxon>
        <taxon>Vibrionales</taxon>
        <taxon>Vibrionaceae</taxon>
        <taxon>Vibrio</taxon>
    </lineage>
</organism>
<comment type="caution">
    <text evidence="4">The sequence shown here is derived from an EMBL/GenBank/DDBJ whole genome shotgun (WGS) entry which is preliminary data.</text>
</comment>
<name>A0A3A6R3G1_9VIBR</name>
<keyword evidence="5" id="KW-1185">Reference proteome</keyword>
<dbReference type="GO" id="GO:0016705">
    <property type="term" value="F:oxidoreductase activity, acting on paired donors, with incorporation or reduction of molecular oxygen"/>
    <property type="evidence" value="ECO:0007669"/>
    <property type="project" value="InterPro"/>
</dbReference>
<dbReference type="Gene3D" id="3.20.20.30">
    <property type="entry name" value="Luciferase-like domain"/>
    <property type="match status" value="1"/>
</dbReference>
<evidence type="ECO:0000256" key="1">
    <source>
        <dbReference type="ARBA" id="ARBA00023002"/>
    </source>
</evidence>
<evidence type="ECO:0000313" key="5">
    <source>
        <dbReference type="Proteomes" id="UP000273252"/>
    </source>
</evidence>
<dbReference type="InterPro" id="IPR050766">
    <property type="entry name" value="Bact_Lucif_Oxidored"/>
</dbReference>
<feature type="domain" description="Luciferase-like" evidence="3">
    <location>
        <begin position="1"/>
        <end position="308"/>
    </location>
</feature>
<reference evidence="4 5" key="1">
    <citation type="submission" date="2018-08" db="EMBL/GenBank/DDBJ databases">
        <title>Vibrio isolated from the Eastern China Marginal Seas.</title>
        <authorList>
            <person name="Li Y."/>
        </authorList>
    </citation>
    <scope>NUCLEOTIDE SEQUENCE [LARGE SCALE GENOMIC DNA]</scope>
    <source>
        <strain evidence="4 5">BEI233</strain>
    </source>
</reference>
<dbReference type="PANTHER" id="PTHR30137:SF8">
    <property type="entry name" value="BLR5498 PROTEIN"/>
    <property type="match status" value="1"/>
</dbReference>
<dbReference type="GO" id="GO:0004497">
    <property type="term" value="F:monooxygenase activity"/>
    <property type="evidence" value="ECO:0007669"/>
    <property type="project" value="UniProtKB-KW"/>
</dbReference>
<gene>
    <name evidence="4" type="ORF">DZ860_03095</name>
</gene>
<accession>A0A3A6R3G1</accession>
<dbReference type="GO" id="GO:0005829">
    <property type="term" value="C:cytosol"/>
    <property type="evidence" value="ECO:0007669"/>
    <property type="project" value="TreeGrafter"/>
</dbReference>
<evidence type="ECO:0000313" key="4">
    <source>
        <dbReference type="EMBL" id="RJX75677.1"/>
    </source>
</evidence>
<sequence>MKISLCLHTERTSVDTDYQQAYENFIQLCKQGDRGGFYTIWTGEHHAMDFAISPNPLLTVAALAPQIHNARLGTATIVAPFWHPIRLAGEIAFTNQVTHGRLEVGLSKGAFQYEYDRLTEGMTNLKAGEMLREHVVALRNLWHGNYAHDGDNWTFPSTSVTPQFSLKGQPPLWIAAQSPETVSFAIEHGCHVQMTPLWLGLEKVKESVSVFKHATQVAKSDAKLMLLQHAYIVESEEEKQQVLKHFSHYYREFYAWFSQANTVSHGRLLGELATPEGFSPADLENNLLIGTADEVLETLQYYQKLGVSEFALWLANGLSHEQNSRCLEAFVQHILPKFQKN</sequence>
<dbReference type="RefSeq" id="WP_120029433.1">
    <property type="nucleotide sequence ID" value="NZ_QVMU01000001.1"/>
</dbReference>
<dbReference type="InterPro" id="IPR011251">
    <property type="entry name" value="Luciferase-like_dom"/>
</dbReference>
<evidence type="ECO:0000256" key="2">
    <source>
        <dbReference type="ARBA" id="ARBA00023033"/>
    </source>
</evidence>
<dbReference type="SUPFAM" id="SSF51679">
    <property type="entry name" value="Bacterial luciferase-like"/>
    <property type="match status" value="1"/>
</dbReference>
<dbReference type="EMBL" id="QVMU01000001">
    <property type="protein sequence ID" value="RJX75677.1"/>
    <property type="molecule type" value="Genomic_DNA"/>
</dbReference>
<keyword evidence="2" id="KW-0503">Monooxygenase</keyword>
<dbReference type="Proteomes" id="UP000273252">
    <property type="component" value="Unassembled WGS sequence"/>
</dbReference>
<proteinExistence type="predicted"/>
<dbReference type="AlphaFoldDB" id="A0A3A6R3G1"/>
<dbReference type="InterPro" id="IPR036661">
    <property type="entry name" value="Luciferase-like_sf"/>
</dbReference>